<organism evidence="1">
    <name type="scientific">marine metagenome</name>
    <dbReference type="NCBI Taxonomy" id="408172"/>
    <lineage>
        <taxon>unclassified sequences</taxon>
        <taxon>metagenomes</taxon>
        <taxon>ecological metagenomes</taxon>
    </lineage>
</organism>
<gene>
    <name evidence="1" type="ORF">METZ01_LOCUS470162</name>
</gene>
<dbReference type="EMBL" id="UINC01199061">
    <property type="protein sequence ID" value="SVE17308.1"/>
    <property type="molecule type" value="Genomic_DNA"/>
</dbReference>
<proteinExistence type="predicted"/>
<evidence type="ECO:0000313" key="1">
    <source>
        <dbReference type="EMBL" id="SVE17308.1"/>
    </source>
</evidence>
<name>A0A383BD04_9ZZZZ</name>
<reference evidence="1" key="1">
    <citation type="submission" date="2018-05" db="EMBL/GenBank/DDBJ databases">
        <authorList>
            <person name="Lanie J.A."/>
            <person name="Ng W.-L."/>
            <person name="Kazmierczak K.M."/>
            <person name="Andrzejewski T.M."/>
            <person name="Davidsen T.M."/>
            <person name="Wayne K.J."/>
            <person name="Tettelin H."/>
            <person name="Glass J.I."/>
            <person name="Rusch D."/>
            <person name="Podicherti R."/>
            <person name="Tsui H.-C.T."/>
            <person name="Winkler M.E."/>
        </authorList>
    </citation>
    <scope>NUCLEOTIDE SEQUENCE</scope>
</reference>
<dbReference type="AlphaFoldDB" id="A0A383BD04"/>
<sequence length="71" mass="7871">MDLIEADRRQRLRDALNHALPMLERETGVQLQLTNDGNDLVLTADGNIRFRASLAPDGRVVVTDLDSGDLL</sequence>
<protein>
    <submittedName>
        <fullName evidence="1">Uncharacterized protein</fullName>
    </submittedName>
</protein>
<accession>A0A383BD04</accession>